<keyword evidence="3" id="KW-1185">Reference proteome</keyword>
<dbReference type="GO" id="GO:0006357">
    <property type="term" value="P:regulation of transcription by RNA polymerase II"/>
    <property type="evidence" value="ECO:0007669"/>
    <property type="project" value="TreeGrafter"/>
</dbReference>
<sequence>MCSERTPILANAIPAFEMFMTAWERLGEKFLHLEPYTKVGIEWAVKYYNKMDLTKAYVIAMVLNPSIHLSWIQKNWDEEFIDEATQTIKDLGFGLDELAEHYGLDDLMDFTDNNACRNQSIDEEFVAYFTAPLSEKGMDILKFWEIHESSFLTLFAIALDYLPIQASAVPCEHVFSSSVETDTKR</sequence>
<dbReference type="InterPro" id="IPR008906">
    <property type="entry name" value="HATC_C_dom"/>
</dbReference>
<dbReference type="InterPro" id="IPR012337">
    <property type="entry name" value="RNaseH-like_sf"/>
</dbReference>
<evidence type="ECO:0000313" key="2">
    <source>
        <dbReference type="EMBL" id="CAA7260680.1"/>
    </source>
</evidence>
<dbReference type="PANTHER" id="PTHR46169">
    <property type="entry name" value="DNA REPLICATION-RELATED ELEMENT FACTOR, ISOFORM A"/>
    <property type="match status" value="1"/>
</dbReference>
<dbReference type="AlphaFoldDB" id="A0A8S0VTM6"/>
<dbReference type="GO" id="GO:0046983">
    <property type="term" value="F:protein dimerization activity"/>
    <property type="evidence" value="ECO:0007669"/>
    <property type="project" value="InterPro"/>
</dbReference>
<reference evidence="2 3" key="1">
    <citation type="submission" date="2020-01" db="EMBL/GenBank/DDBJ databases">
        <authorList>
            <person name="Gupta K D."/>
        </authorList>
    </citation>
    <scope>NUCLEOTIDE SEQUENCE [LARGE SCALE GENOMIC DNA]</scope>
</reference>
<organism evidence="2 3">
    <name type="scientific">Cyclocybe aegerita</name>
    <name type="common">Black poplar mushroom</name>
    <name type="synonym">Agrocybe aegerita</name>
    <dbReference type="NCBI Taxonomy" id="1973307"/>
    <lineage>
        <taxon>Eukaryota</taxon>
        <taxon>Fungi</taxon>
        <taxon>Dikarya</taxon>
        <taxon>Basidiomycota</taxon>
        <taxon>Agaricomycotina</taxon>
        <taxon>Agaricomycetes</taxon>
        <taxon>Agaricomycetidae</taxon>
        <taxon>Agaricales</taxon>
        <taxon>Agaricineae</taxon>
        <taxon>Bolbitiaceae</taxon>
        <taxon>Cyclocybe</taxon>
    </lineage>
</organism>
<dbReference type="GO" id="GO:0005634">
    <property type="term" value="C:nucleus"/>
    <property type="evidence" value="ECO:0007669"/>
    <property type="project" value="TreeGrafter"/>
</dbReference>
<dbReference type="InterPro" id="IPR052717">
    <property type="entry name" value="Vacuolar_transposase_reg"/>
</dbReference>
<protein>
    <recommendedName>
        <fullName evidence="1">HAT C-terminal dimerisation domain-containing protein</fullName>
    </recommendedName>
</protein>
<feature type="domain" description="HAT C-terminal dimerisation" evidence="1">
    <location>
        <begin position="131"/>
        <end position="180"/>
    </location>
</feature>
<name>A0A8S0VTM6_CYCAE</name>
<comment type="caution">
    <text evidence="2">The sequence shown here is derived from an EMBL/GenBank/DDBJ whole genome shotgun (WGS) entry which is preliminary data.</text>
</comment>
<dbReference type="Pfam" id="PF05699">
    <property type="entry name" value="Dimer_Tnp_hAT"/>
    <property type="match status" value="1"/>
</dbReference>
<dbReference type="SUPFAM" id="SSF53098">
    <property type="entry name" value="Ribonuclease H-like"/>
    <property type="match status" value="1"/>
</dbReference>
<accession>A0A8S0VTM6</accession>
<dbReference type="EMBL" id="CACVBS010000030">
    <property type="protein sequence ID" value="CAA7260680.1"/>
    <property type="molecule type" value="Genomic_DNA"/>
</dbReference>
<evidence type="ECO:0000313" key="3">
    <source>
        <dbReference type="Proteomes" id="UP000467700"/>
    </source>
</evidence>
<dbReference type="PANTHER" id="PTHR46169:SF29">
    <property type="entry name" value="DNA REPLICATION-RELATED ELEMENT FACTOR, ISOFORM A"/>
    <property type="match status" value="1"/>
</dbReference>
<proteinExistence type="predicted"/>
<evidence type="ECO:0000259" key="1">
    <source>
        <dbReference type="Pfam" id="PF05699"/>
    </source>
</evidence>
<dbReference type="Proteomes" id="UP000467700">
    <property type="component" value="Unassembled WGS sequence"/>
</dbReference>
<dbReference type="OrthoDB" id="2790258at2759"/>
<gene>
    <name evidence="2" type="ORF">AAE3_LOCUS2980</name>
</gene>